<dbReference type="EMBL" id="JBGFUD010001554">
    <property type="protein sequence ID" value="MFH4976435.1"/>
    <property type="molecule type" value="Genomic_DNA"/>
</dbReference>
<evidence type="ECO:0000313" key="1">
    <source>
        <dbReference type="EMBL" id="MFH4976435.1"/>
    </source>
</evidence>
<sequence length="118" mass="13753">MYKPHNIQRDGHRQCREFSWSSNILHKTKTLLVMPRMRRVHFGTLVGYAIEGYFSSRRLRTNNRLLVSSSTDVRSRLAARKDVYDQFFSPTSAAQLASFFQVAPEHRLVSVGQFESHH</sequence>
<reference evidence="1 2" key="1">
    <citation type="submission" date="2024-08" db="EMBL/GenBank/DDBJ databases">
        <title>Gnathostoma spinigerum genome.</title>
        <authorList>
            <person name="Gonzalez-Bertolin B."/>
            <person name="Monzon S."/>
            <person name="Zaballos A."/>
            <person name="Jimenez P."/>
            <person name="Dekumyoy P."/>
            <person name="Varona S."/>
            <person name="Cuesta I."/>
            <person name="Sumanam S."/>
            <person name="Adisakwattana P."/>
            <person name="Gasser R.B."/>
            <person name="Hernandez-Gonzalez A."/>
            <person name="Young N.D."/>
            <person name="Perteguer M.J."/>
        </authorList>
    </citation>
    <scope>NUCLEOTIDE SEQUENCE [LARGE SCALE GENOMIC DNA]</scope>
    <source>
        <strain evidence="1">AL3</strain>
        <tissue evidence="1">Liver</tissue>
    </source>
</reference>
<name>A0ABD6E9V4_9BILA</name>
<organism evidence="1 2">
    <name type="scientific">Gnathostoma spinigerum</name>
    <dbReference type="NCBI Taxonomy" id="75299"/>
    <lineage>
        <taxon>Eukaryota</taxon>
        <taxon>Metazoa</taxon>
        <taxon>Ecdysozoa</taxon>
        <taxon>Nematoda</taxon>
        <taxon>Chromadorea</taxon>
        <taxon>Rhabditida</taxon>
        <taxon>Spirurina</taxon>
        <taxon>Gnathostomatomorpha</taxon>
        <taxon>Gnathostomatoidea</taxon>
        <taxon>Gnathostomatidae</taxon>
        <taxon>Gnathostoma</taxon>
    </lineage>
</organism>
<protein>
    <submittedName>
        <fullName evidence="1">Uncharacterized protein</fullName>
    </submittedName>
</protein>
<proteinExistence type="predicted"/>
<evidence type="ECO:0000313" key="2">
    <source>
        <dbReference type="Proteomes" id="UP001608902"/>
    </source>
</evidence>
<dbReference type="AlphaFoldDB" id="A0ABD6E9V4"/>
<keyword evidence="2" id="KW-1185">Reference proteome</keyword>
<dbReference type="Proteomes" id="UP001608902">
    <property type="component" value="Unassembled WGS sequence"/>
</dbReference>
<gene>
    <name evidence="1" type="ORF">AB6A40_003144</name>
</gene>
<comment type="caution">
    <text evidence="1">The sequence shown here is derived from an EMBL/GenBank/DDBJ whole genome shotgun (WGS) entry which is preliminary data.</text>
</comment>
<accession>A0ABD6E9V4</accession>